<protein>
    <recommendedName>
        <fullName evidence="2">Type II secretion system protein H</fullName>
    </recommendedName>
    <alternativeName>
        <fullName evidence="10">General secretion pathway protein H</fullName>
    </alternativeName>
</protein>
<reference evidence="13" key="1">
    <citation type="submission" date="2016-10" db="EMBL/GenBank/DDBJ databases">
        <authorList>
            <person name="Varghese N."/>
            <person name="Submissions S."/>
        </authorList>
    </citation>
    <scope>NUCLEOTIDE SEQUENCE [LARGE SCALE GENOMIC DNA]</scope>
    <source>
        <strain evidence="13">CGMCC 1.11014</strain>
    </source>
</reference>
<keyword evidence="4" id="KW-0488">Methylation</keyword>
<dbReference type="EMBL" id="FPBO01000020">
    <property type="protein sequence ID" value="SFV01524.1"/>
    <property type="molecule type" value="Genomic_DNA"/>
</dbReference>
<keyword evidence="8" id="KW-0472">Membrane</keyword>
<evidence type="ECO:0000256" key="3">
    <source>
        <dbReference type="ARBA" id="ARBA00022475"/>
    </source>
</evidence>
<dbReference type="InterPro" id="IPR012902">
    <property type="entry name" value="N_methyl_site"/>
</dbReference>
<accession>A0A1I7KW46</accession>
<name>A0A1I7KW46_9BURK</name>
<evidence type="ECO:0000256" key="8">
    <source>
        <dbReference type="ARBA" id="ARBA00023136"/>
    </source>
</evidence>
<keyword evidence="5" id="KW-0997">Cell inner membrane</keyword>
<evidence type="ECO:0000256" key="1">
    <source>
        <dbReference type="ARBA" id="ARBA00004377"/>
    </source>
</evidence>
<evidence type="ECO:0000256" key="7">
    <source>
        <dbReference type="ARBA" id="ARBA00022989"/>
    </source>
</evidence>
<feature type="domain" description="General secretion pathway GspH" evidence="11">
    <location>
        <begin position="39"/>
        <end position="159"/>
    </location>
</feature>
<dbReference type="NCBIfam" id="TIGR02532">
    <property type="entry name" value="IV_pilin_GFxxxE"/>
    <property type="match status" value="1"/>
</dbReference>
<evidence type="ECO:0000256" key="4">
    <source>
        <dbReference type="ARBA" id="ARBA00022481"/>
    </source>
</evidence>
<keyword evidence="13" id="KW-1185">Reference proteome</keyword>
<dbReference type="InterPro" id="IPR022346">
    <property type="entry name" value="T2SS_GspH"/>
</dbReference>
<evidence type="ECO:0000313" key="13">
    <source>
        <dbReference type="Proteomes" id="UP000199391"/>
    </source>
</evidence>
<dbReference type="OrthoDB" id="8929668at2"/>
<dbReference type="Proteomes" id="UP000199391">
    <property type="component" value="Unassembled WGS sequence"/>
</dbReference>
<keyword evidence="3" id="KW-1003">Cell membrane</keyword>
<organism evidence="12 13">
    <name type="scientific">Pseudoduganella namucuonensis</name>
    <dbReference type="NCBI Taxonomy" id="1035707"/>
    <lineage>
        <taxon>Bacteria</taxon>
        <taxon>Pseudomonadati</taxon>
        <taxon>Pseudomonadota</taxon>
        <taxon>Betaproteobacteria</taxon>
        <taxon>Burkholderiales</taxon>
        <taxon>Oxalobacteraceae</taxon>
        <taxon>Telluria group</taxon>
        <taxon>Pseudoduganella</taxon>
    </lineage>
</organism>
<dbReference type="PROSITE" id="PS00409">
    <property type="entry name" value="PROKAR_NTER_METHYL"/>
    <property type="match status" value="1"/>
</dbReference>
<evidence type="ECO:0000256" key="9">
    <source>
        <dbReference type="ARBA" id="ARBA00025772"/>
    </source>
</evidence>
<dbReference type="RefSeq" id="WP_093557344.1">
    <property type="nucleotide sequence ID" value="NZ_FPBO01000020.1"/>
</dbReference>
<dbReference type="Gene3D" id="3.55.40.10">
    <property type="entry name" value="minor pseudopilin epsh domain"/>
    <property type="match status" value="1"/>
</dbReference>
<dbReference type="AlphaFoldDB" id="A0A1I7KW46"/>
<evidence type="ECO:0000256" key="10">
    <source>
        <dbReference type="ARBA" id="ARBA00030775"/>
    </source>
</evidence>
<dbReference type="GO" id="GO:0015628">
    <property type="term" value="P:protein secretion by the type II secretion system"/>
    <property type="evidence" value="ECO:0007669"/>
    <property type="project" value="InterPro"/>
</dbReference>
<keyword evidence="7" id="KW-1133">Transmembrane helix</keyword>
<keyword evidence="6" id="KW-0812">Transmembrane</keyword>
<comment type="similarity">
    <text evidence="9">Belongs to the GSP H family.</text>
</comment>
<dbReference type="GO" id="GO:0015627">
    <property type="term" value="C:type II protein secretion system complex"/>
    <property type="evidence" value="ECO:0007669"/>
    <property type="project" value="InterPro"/>
</dbReference>
<evidence type="ECO:0000313" key="12">
    <source>
        <dbReference type="EMBL" id="SFV01524.1"/>
    </source>
</evidence>
<evidence type="ECO:0000259" key="11">
    <source>
        <dbReference type="Pfam" id="PF12019"/>
    </source>
</evidence>
<dbReference type="SUPFAM" id="SSF54523">
    <property type="entry name" value="Pili subunits"/>
    <property type="match status" value="1"/>
</dbReference>
<dbReference type="GO" id="GO:0005886">
    <property type="term" value="C:plasma membrane"/>
    <property type="evidence" value="ECO:0007669"/>
    <property type="project" value="UniProtKB-SubCell"/>
</dbReference>
<proteinExistence type="inferred from homology"/>
<dbReference type="Pfam" id="PF12019">
    <property type="entry name" value="GspH"/>
    <property type="match status" value="1"/>
</dbReference>
<dbReference type="STRING" id="1035707.SAMN05216552_102037"/>
<evidence type="ECO:0000256" key="2">
    <source>
        <dbReference type="ARBA" id="ARBA00021549"/>
    </source>
</evidence>
<dbReference type="InterPro" id="IPR045584">
    <property type="entry name" value="Pilin-like"/>
</dbReference>
<sequence length="176" mass="18918">MRGFTLVELVVALLIAGVLAGTAAPAYQTMLERQRMRAALNDLLGDIALTRSLAIGRGAIVVLAQADPGAGWDQGWTVFADRNGNRRRDPGEESFHKQAALAHGLHIRAQFTAGTGNSYIAYNAAGRSCRSDNSQAARWGTFTLEAGEQRRHIKINMLGRVRVCDPSTQPDCAGAD</sequence>
<evidence type="ECO:0000256" key="6">
    <source>
        <dbReference type="ARBA" id="ARBA00022692"/>
    </source>
</evidence>
<dbReference type="Pfam" id="PF07963">
    <property type="entry name" value="N_methyl"/>
    <property type="match status" value="1"/>
</dbReference>
<comment type="subcellular location">
    <subcellularLocation>
        <location evidence="1">Cell inner membrane</location>
        <topology evidence="1">Single-pass membrane protein</topology>
    </subcellularLocation>
</comment>
<gene>
    <name evidence="12" type="ORF">SAMN05216552_102037</name>
</gene>
<evidence type="ECO:0000256" key="5">
    <source>
        <dbReference type="ARBA" id="ARBA00022519"/>
    </source>
</evidence>